<dbReference type="Proteomes" id="UP001164727">
    <property type="component" value="Chromosome"/>
</dbReference>
<feature type="domain" description="Sequence-variable mosaic (SVM) signal sequence" evidence="2">
    <location>
        <begin position="1"/>
        <end position="33"/>
    </location>
</feature>
<gene>
    <name evidence="3" type="ORF">RS022_01010</name>
</gene>
<feature type="compositionally biased region" description="Basic and acidic residues" evidence="1">
    <location>
        <begin position="88"/>
        <end position="98"/>
    </location>
</feature>
<reference evidence="3 4" key="1">
    <citation type="journal article" date="2023" name="Microbiol. Resour. Announc.">
        <title>Complete Genome of 'Candidatus Phytoplasma rubi' RS, a Phytopathogenic Bacterium Associated with Rubus Stunt Disease.</title>
        <authorList>
            <person name="Duckeck D."/>
            <person name="Zubert C."/>
            <person name="Bohm J.W."/>
            <person name="Carminati G."/>
            <person name="Schneider B."/>
            <person name="Kube M."/>
        </authorList>
    </citation>
    <scope>NUCLEOTIDE SEQUENCE [LARGE SCALE GENOMIC DNA]</scope>
    <source>
        <strain evidence="3 4">RS</strain>
    </source>
</reference>
<evidence type="ECO:0000313" key="4">
    <source>
        <dbReference type="Proteomes" id="UP001164727"/>
    </source>
</evidence>
<name>A0ABY7BTJ4_9MOLU</name>
<dbReference type="RefSeq" id="WP_268849957.1">
    <property type="nucleotide sequence ID" value="NZ_CP114006.1"/>
</dbReference>
<dbReference type="EMBL" id="CP114006">
    <property type="protein sequence ID" value="WAN63104.1"/>
    <property type="molecule type" value="Genomic_DNA"/>
</dbReference>
<organism evidence="3 4">
    <name type="scientific">Candidatus Phytoplasma rubi</name>
    <dbReference type="NCBI Taxonomy" id="399025"/>
    <lineage>
        <taxon>Bacteria</taxon>
        <taxon>Bacillati</taxon>
        <taxon>Mycoplasmatota</taxon>
        <taxon>Mollicutes</taxon>
        <taxon>Acholeplasmatales</taxon>
        <taxon>Acholeplasmataceae</taxon>
        <taxon>Candidatus Phytoplasma</taxon>
        <taxon>16SrV (Elm yellows group)</taxon>
    </lineage>
</organism>
<evidence type="ECO:0000256" key="1">
    <source>
        <dbReference type="SAM" id="MobiDB-lite"/>
    </source>
</evidence>
<evidence type="ECO:0000259" key="2">
    <source>
        <dbReference type="Pfam" id="PF12113"/>
    </source>
</evidence>
<evidence type="ECO:0000313" key="3">
    <source>
        <dbReference type="EMBL" id="WAN63104.1"/>
    </source>
</evidence>
<dbReference type="InterPro" id="IPR021970">
    <property type="entry name" value="SVM_signal"/>
</dbReference>
<feature type="region of interest" description="Disordered" evidence="1">
    <location>
        <begin position="88"/>
        <end position="110"/>
    </location>
</feature>
<proteinExistence type="predicted"/>
<accession>A0ABY7BTJ4</accession>
<protein>
    <submittedName>
        <fullName evidence="3">SVM family protein, predicted signal peptide</fullName>
    </submittedName>
</protein>
<sequence>MFKIKNNLLFLNIFVFIILGMFLMTNNVHQLMAAPKKDHGKNIISSKEEDKKDVKNYYELYNNLESCSEEDRNTIIQMLSNPEIIKTLREKAKEEQNQKKGSSSKKPDDL</sequence>
<keyword evidence="4" id="KW-1185">Reference proteome</keyword>
<dbReference type="Pfam" id="PF12113">
    <property type="entry name" value="SVM_signal"/>
    <property type="match status" value="1"/>
</dbReference>